<dbReference type="CDD" id="cd04601">
    <property type="entry name" value="CBS_pair_IMPDH"/>
    <property type="match status" value="1"/>
</dbReference>
<dbReference type="InterPro" id="IPR013785">
    <property type="entry name" value="Aldolase_TIM"/>
</dbReference>
<evidence type="ECO:0000256" key="13">
    <source>
        <dbReference type="HAMAP-Rule" id="MF_01964"/>
    </source>
</evidence>
<dbReference type="PROSITE" id="PS51371">
    <property type="entry name" value="CBS"/>
    <property type="match status" value="2"/>
</dbReference>
<comment type="cofactor">
    <cofactor evidence="1 13">
        <name>K(+)</name>
        <dbReference type="ChEBI" id="CHEBI:29103"/>
    </cofactor>
</comment>
<feature type="binding site" evidence="13 15">
    <location>
        <begin position="332"/>
        <end position="334"/>
    </location>
    <ligand>
        <name>IMP</name>
        <dbReference type="ChEBI" id="CHEBI:58053"/>
    </ligand>
</feature>
<keyword evidence="9 13" id="KW-0560">Oxidoreductase</keyword>
<dbReference type="InterPro" id="IPR046342">
    <property type="entry name" value="CBS_dom_sf"/>
</dbReference>
<evidence type="ECO:0000256" key="11">
    <source>
        <dbReference type="ARBA" id="ARBA00023122"/>
    </source>
</evidence>
<protein>
    <recommendedName>
        <fullName evidence="13 20">Inosine-5'-monophosphate dehydrogenase</fullName>
        <shortName evidence="13">IMP dehydrogenase</shortName>
        <shortName evidence="13">IMPD</shortName>
        <shortName evidence="13">IMPDH</shortName>
        <ecNumber evidence="13 20">1.1.1.205</ecNumber>
    </recommendedName>
</protein>
<keyword evidence="10 13" id="KW-0520">NAD</keyword>
<dbReference type="GO" id="GO:0046872">
    <property type="term" value="F:metal ion binding"/>
    <property type="evidence" value="ECO:0007669"/>
    <property type="project" value="UniProtKB-UniRule"/>
</dbReference>
<evidence type="ECO:0000256" key="15">
    <source>
        <dbReference type="PIRSR" id="PIRSR000130-2"/>
    </source>
</evidence>
<name>A0AB33J422_9BACT</name>
<organism evidence="22">
    <name type="scientific">Prevotella sp. GTC17254</name>
    <dbReference type="NCBI Taxonomy" id="3236794"/>
    <lineage>
        <taxon>Bacteria</taxon>
        <taxon>Pseudomonadati</taxon>
        <taxon>Bacteroidota</taxon>
        <taxon>Bacteroidia</taxon>
        <taxon>Bacteroidales</taxon>
        <taxon>Prevotellaceae</taxon>
        <taxon>Prevotella</taxon>
    </lineage>
</organism>
<feature type="domain" description="CBS" evidence="21">
    <location>
        <begin position="148"/>
        <end position="208"/>
    </location>
</feature>
<evidence type="ECO:0000256" key="7">
    <source>
        <dbReference type="ARBA" id="ARBA00022755"/>
    </source>
</evidence>
<evidence type="ECO:0000256" key="5">
    <source>
        <dbReference type="ARBA" id="ARBA00022737"/>
    </source>
</evidence>
<evidence type="ECO:0000256" key="9">
    <source>
        <dbReference type="ARBA" id="ARBA00023002"/>
    </source>
</evidence>
<dbReference type="NCBIfam" id="TIGR01302">
    <property type="entry name" value="IMP_dehydrog"/>
    <property type="match status" value="1"/>
</dbReference>
<feature type="binding site" evidence="13 16">
    <location>
        <begin position="292"/>
        <end position="294"/>
    </location>
    <ligand>
        <name>NAD(+)</name>
        <dbReference type="ChEBI" id="CHEBI:57540"/>
    </ligand>
</feature>
<feature type="active site" description="Thioimidate intermediate" evidence="13 14">
    <location>
        <position position="299"/>
    </location>
</feature>
<dbReference type="PIRSF" id="PIRSF000130">
    <property type="entry name" value="IMPDH"/>
    <property type="match status" value="1"/>
</dbReference>
<evidence type="ECO:0000256" key="4">
    <source>
        <dbReference type="ARBA" id="ARBA00022723"/>
    </source>
</evidence>
<feature type="binding site" evidence="16">
    <location>
        <begin position="242"/>
        <end position="244"/>
    </location>
    <ligand>
        <name>NAD(+)</name>
        <dbReference type="ChEBI" id="CHEBI:57540"/>
    </ligand>
</feature>
<feature type="binding site" evidence="13 15">
    <location>
        <position position="297"/>
    </location>
    <ligand>
        <name>IMP</name>
        <dbReference type="ChEBI" id="CHEBI:58053"/>
    </ligand>
</feature>
<dbReference type="GO" id="GO:0006183">
    <property type="term" value="P:GTP biosynthetic process"/>
    <property type="evidence" value="ECO:0007669"/>
    <property type="project" value="TreeGrafter"/>
</dbReference>
<feature type="binding site" evidence="13 15">
    <location>
        <position position="412"/>
    </location>
    <ligand>
        <name>IMP</name>
        <dbReference type="ChEBI" id="CHEBI:58053"/>
    </ligand>
</feature>
<keyword evidence="5" id="KW-0677">Repeat</keyword>
<dbReference type="GO" id="GO:0006177">
    <property type="term" value="P:GMP biosynthetic process"/>
    <property type="evidence" value="ECO:0007669"/>
    <property type="project" value="UniProtKB-UniRule"/>
</dbReference>
<evidence type="ECO:0000313" key="22">
    <source>
        <dbReference type="EMBL" id="BFO74856.1"/>
    </source>
</evidence>
<feature type="binding site" evidence="13">
    <location>
        <position position="465"/>
    </location>
    <ligand>
        <name>K(+)</name>
        <dbReference type="ChEBI" id="CHEBI:29103"/>
        <note>ligand shared between two tetrameric partners</note>
    </ligand>
</feature>
<dbReference type="EC" id="1.1.1.205" evidence="13 20"/>
<feature type="binding site" evidence="13">
    <location>
        <position position="467"/>
    </location>
    <ligand>
        <name>K(+)</name>
        <dbReference type="ChEBI" id="CHEBI:29103"/>
        <note>ligand shared between two tetrameric partners</note>
    </ligand>
</feature>
<feature type="active site" description="Proton acceptor" evidence="13 14">
    <location>
        <position position="397"/>
    </location>
</feature>
<evidence type="ECO:0000259" key="21">
    <source>
        <dbReference type="PROSITE" id="PS51371"/>
    </source>
</evidence>
<feature type="binding site" evidence="13 15">
    <location>
        <begin position="379"/>
        <end position="383"/>
    </location>
    <ligand>
        <name>IMP</name>
        <dbReference type="ChEBI" id="CHEBI:58053"/>
    </ligand>
</feature>
<dbReference type="SMART" id="SM00116">
    <property type="entry name" value="CBS"/>
    <property type="match status" value="2"/>
</dbReference>
<comment type="function">
    <text evidence="13">Catalyzes the conversion of inosine 5'-phosphate (IMP) to xanthosine 5'-phosphate (XMP), the first committed and rate-limiting step in the de novo synthesis of guanine nucleotides, and therefore plays an important role in the regulation of cell growth.</text>
</comment>
<dbReference type="InterPro" id="IPR001093">
    <property type="entry name" value="IMP_DH_GMPRt"/>
</dbReference>
<keyword evidence="4 13" id="KW-0479">Metal-binding</keyword>
<dbReference type="SUPFAM" id="SSF51412">
    <property type="entry name" value="Inosine monophosphate dehydrogenase (IMPDH)"/>
    <property type="match status" value="1"/>
</dbReference>
<dbReference type="Gene3D" id="3.20.20.70">
    <property type="entry name" value="Aldolase class I"/>
    <property type="match status" value="1"/>
</dbReference>
<evidence type="ECO:0000256" key="18">
    <source>
        <dbReference type="PROSITE-ProRule" id="PRU00703"/>
    </source>
</evidence>
<dbReference type="SMART" id="SM01240">
    <property type="entry name" value="IMPDH"/>
    <property type="match status" value="1"/>
</dbReference>
<dbReference type="HAMAP" id="MF_01964">
    <property type="entry name" value="IMPDH"/>
    <property type="match status" value="1"/>
</dbReference>
<evidence type="ECO:0000256" key="16">
    <source>
        <dbReference type="PIRSR" id="PIRSR000130-3"/>
    </source>
</evidence>
<evidence type="ECO:0000256" key="19">
    <source>
        <dbReference type="RuleBase" id="RU003927"/>
    </source>
</evidence>
<dbReference type="InterPro" id="IPR005990">
    <property type="entry name" value="IMP_DH"/>
</dbReference>
<comment type="caution">
    <text evidence="13">Lacks conserved residue(s) required for the propagation of feature annotation.</text>
</comment>
<dbReference type="PROSITE" id="PS00487">
    <property type="entry name" value="IMP_DH_GMP_RED"/>
    <property type="match status" value="1"/>
</dbReference>
<keyword evidence="8 13" id="KW-0630">Potassium</keyword>
<sequence length="484" mass="51997">MDGLTFDDVLLIPAYSNVLPKEVELKTQLSRNITLNIPFVTAAMDTVTESAMAIAIAREGGIGVIHKNMTIEDQARQVAIVKRAENGMIYDPVTIRRGRTVRDALEMMHEYHIGGIPVVDEENHLVGIVTNRDLRFERRLDKKIDEVMTSENLVTTHQQTDLTAAAQILQENKIEKLPVVDAENHLVGLITYKDITKAKDKPMACKDVKGRLRVAAGVGVTVDTLDRARALVEAGADAIVIDTAHGHSQGVIDKLREVKAAFPQVDVIVGNVATGAAAKMLVENGADGIKVGIGPGSICTTRVVAGVGVPQLSAVYDVYSALKSTGVPLIADGGLRYSGDVVKALAAGGSCVMIGSLVAGTEESPGETIIFNGRKFKSYRGMGSLEAMEQKNGSKDRYFQGDTKDVKKLVPEGIAGRVPYKGTVQEVIYQMTGGLRSGMGYCGAASIEQLHEAKFTRITNAGVQESHPHDISITSEAPNYSRFE</sequence>
<keyword evidence="7 13" id="KW-0658">Purine biosynthesis</keyword>
<dbReference type="AlphaFoldDB" id="A0AB33J422"/>
<feature type="binding site" evidence="13">
    <location>
        <position position="466"/>
    </location>
    <ligand>
        <name>K(+)</name>
        <dbReference type="ChEBI" id="CHEBI:29103"/>
        <note>ligand shared between two tetrameric partners</note>
    </ligand>
</feature>
<dbReference type="Pfam" id="PF00571">
    <property type="entry name" value="CBS"/>
    <property type="match status" value="2"/>
</dbReference>
<gene>
    <name evidence="13 22" type="primary">guaB</name>
    <name evidence="22" type="ORF">GTC17254_24530</name>
</gene>
<keyword evidence="11 18" id="KW-0129">CBS domain</keyword>
<feature type="binding site" description="in other chain" evidence="13 17">
    <location>
        <position position="296"/>
    </location>
    <ligand>
        <name>K(+)</name>
        <dbReference type="ChEBI" id="CHEBI:29103"/>
        <note>ligand shared between two tetrameric partners</note>
    </ligand>
</feature>
<comment type="activity regulation">
    <text evidence="13">Mycophenolic acid (MPA) is a non-competitive inhibitor that prevents formation of the closed enzyme conformation by binding to the same site as the amobile flap. In contrast, mizoribine monophosphate (MZP) is a competitive inhibitor that induces the closed conformation. MPA is a potent inhibitor of mammalian IMPDHs but a poor inhibitor of the bacterial enzymes. MZP is a more potent inhibitor of bacterial IMPDH.</text>
</comment>
<comment type="pathway">
    <text evidence="13 20">Purine metabolism; XMP biosynthesis via de novo pathway; XMP from IMP: step 1/1.</text>
</comment>
<evidence type="ECO:0000256" key="10">
    <source>
        <dbReference type="ARBA" id="ARBA00023027"/>
    </source>
</evidence>
<accession>A0AB33J422</accession>
<proteinExistence type="inferred from homology"/>
<dbReference type="GO" id="GO:0003938">
    <property type="term" value="F:IMP dehydrogenase activity"/>
    <property type="evidence" value="ECO:0007669"/>
    <property type="project" value="UniProtKB-UniRule"/>
</dbReference>
<evidence type="ECO:0000256" key="2">
    <source>
        <dbReference type="ARBA" id="ARBA00005502"/>
    </source>
</evidence>
<feature type="binding site" description="in other chain" evidence="13 17">
    <location>
        <position position="299"/>
    </location>
    <ligand>
        <name>K(+)</name>
        <dbReference type="ChEBI" id="CHEBI:29103"/>
        <note>ligand shared between two tetrameric partners</note>
    </ligand>
</feature>
<feature type="binding site" evidence="13">
    <location>
        <position position="242"/>
    </location>
    <ligand>
        <name>NAD(+)</name>
        <dbReference type="ChEBI" id="CHEBI:57540"/>
    </ligand>
</feature>
<comment type="similarity">
    <text evidence="2 13 19">Belongs to the IMPDH/GMPR family.</text>
</comment>
<keyword evidence="6 13" id="KW-0332">GMP biosynthesis</keyword>
<dbReference type="PANTHER" id="PTHR11911:SF111">
    <property type="entry name" value="INOSINE-5'-MONOPHOSPHATE DEHYDROGENASE"/>
    <property type="match status" value="1"/>
</dbReference>
<evidence type="ECO:0000256" key="20">
    <source>
        <dbReference type="RuleBase" id="RU003928"/>
    </source>
</evidence>
<feature type="domain" description="CBS" evidence="21">
    <location>
        <begin position="88"/>
        <end position="146"/>
    </location>
</feature>
<comment type="subunit">
    <text evidence="3 13">Homotetramer.</text>
</comment>
<evidence type="ECO:0000256" key="17">
    <source>
        <dbReference type="PIRSR" id="PIRSR000130-4"/>
    </source>
</evidence>
<dbReference type="FunFam" id="3.20.20.70:FF:000003">
    <property type="entry name" value="GMP reductase"/>
    <property type="match status" value="1"/>
</dbReference>
<feature type="binding site" evidence="13 15">
    <location>
        <begin position="355"/>
        <end position="356"/>
    </location>
    <ligand>
        <name>IMP</name>
        <dbReference type="ChEBI" id="CHEBI:58053"/>
    </ligand>
</feature>
<evidence type="ECO:0000256" key="3">
    <source>
        <dbReference type="ARBA" id="ARBA00011881"/>
    </source>
</evidence>
<dbReference type="SUPFAM" id="SSF54631">
    <property type="entry name" value="CBS-domain pair"/>
    <property type="match status" value="1"/>
</dbReference>
<dbReference type="InterPro" id="IPR000644">
    <property type="entry name" value="CBS_dom"/>
</dbReference>
<evidence type="ECO:0000256" key="1">
    <source>
        <dbReference type="ARBA" id="ARBA00001958"/>
    </source>
</evidence>
<feature type="binding site" description="in other chain" evidence="13 17">
    <location>
        <position position="294"/>
    </location>
    <ligand>
        <name>K(+)</name>
        <dbReference type="ChEBI" id="CHEBI:29103"/>
        <note>ligand shared between two tetrameric partners</note>
    </ligand>
</feature>
<evidence type="ECO:0000256" key="14">
    <source>
        <dbReference type="PIRSR" id="PIRSR000130-1"/>
    </source>
</evidence>
<comment type="catalytic activity">
    <reaction evidence="12 13 20">
        <text>IMP + NAD(+) + H2O = XMP + NADH + H(+)</text>
        <dbReference type="Rhea" id="RHEA:11708"/>
        <dbReference type="ChEBI" id="CHEBI:15377"/>
        <dbReference type="ChEBI" id="CHEBI:15378"/>
        <dbReference type="ChEBI" id="CHEBI:57464"/>
        <dbReference type="ChEBI" id="CHEBI:57540"/>
        <dbReference type="ChEBI" id="CHEBI:57945"/>
        <dbReference type="ChEBI" id="CHEBI:58053"/>
        <dbReference type="EC" id="1.1.1.205"/>
    </reaction>
</comment>
<evidence type="ECO:0000256" key="8">
    <source>
        <dbReference type="ARBA" id="ARBA00022958"/>
    </source>
</evidence>
<evidence type="ECO:0000256" key="6">
    <source>
        <dbReference type="ARBA" id="ARBA00022749"/>
    </source>
</evidence>
<dbReference type="PANTHER" id="PTHR11911">
    <property type="entry name" value="INOSINE-5-MONOPHOSPHATE DEHYDROGENASE RELATED"/>
    <property type="match status" value="1"/>
</dbReference>
<reference evidence="22" key="1">
    <citation type="submission" date="2024-07" db="EMBL/GenBank/DDBJ databases">
        <title>Complete genome sequence of Prevotella sp. YM-2024 GTC17254.</title>
        <authorList>
            <person name="Hayashi M."/>
            <person name="Muto Y."/>
            <person name="Tanaka K."/>
            <person name="Niwa H."/>
        </authorList>
    </citation>
    <scope>NUCLEOTIDE SEQUENCE</scope>
    <source>
        <strain evidence="22">GTC17254</strain>
    </source>
</reference>
<dbReference type="Pfam" id="PF00478">
    <property type="entry name" value="IMPDH"/>
    <property type="match status" value="1"/>
</dbReference>
<dbReference type="EMBL" id="AP035786">
    <property type="protein sequence ID" value="BFO74856.1"/>
    <property type="molecule type" value="Genomic_DNA"/>
</dbReference>
<dbReference type="InterPro" id="IPR015875">
    <property type="entry name" value="IMP_DH/GMP_Rdtase_CS"/>
</dbReference>
<dbReference type="GO" id="GO:0000166">
    <property type="term" value="F:nucleotide binding"/>
    <property type="evidence" value="ECO:0007669"/>
    <property type="project" value="UniProtKB-UniRule"/>
</dbReference>
<evidence type="ECO:0000256" key="12">
    <source>
        <dbReference type="ARBA" id="ARBA00048028"/>
    </source>
</evidence>
<dbReference type="CDD" id="cd00381">
    <property type="entry name" value="IMPDH"/>
    <property type="match status" value="1"/>
</dbReference>